<evidence type="ECO:0000256" key="1">
    <source>
        <dbReference type="ARBA" id="ARBA00038494"/>
    </source>
</evidence>
<dbReference type="CDD" id="cd02511">
    <property type="entry name" value="Beta4Glucosyltransferase"/>
    <property type="match status" value="1"/>
</dbReference>
<protein>
    <submittedName>
        <fullName evidence="3">Glycosyltransferase involved in cell wall bisynthesis</fullName>
    </submittedName>
</protein>
<evidence type="ECO:0000313" key="4">
    <source>
        <dbReference type="Proteomes" id="UP000190774"/>
    </source>
</evidence>
<dbReference type="OrthoDB" id="9815923at2"/>
<evidence type="ECO:0000259" key="2">
    <source>
        <dbReference type="Pfam" id="PF00535"/>
    </source>
</evidence>
<organism evidence="3 4">
    <name type="scientific">Prosthecobacter debontii</name>
    <dbReference type="NCBI Taxonomy" id="48467"/>
    <lineage>
        <taxon>Bacteria</taxon>
        <taxon>Pseudomonadati</taxon>
        <taxon>Verrucomicrobiota</taxon>
        <taxon>Verrucomicrobiia</taxon>
        <taxon>Verrucomicrobiales</taxon>
        <taxon>Verrucomicrobiaceae</taxon>
        <taxon>Prosthecobacter</taxon>
    </lineage>
</organism>
<sequence length="280" mass="32884">MTAPISVSICIPVKNEAVNLPACLSALKDFDDIVVVDSGSTDETAKIAERAGATVLQFRWNGQFPKKRNWALNHHSFKYPWILFLDADERMNPTFVEELRRVLPTTSHVGFWISFTNWFMGAPLHHGDVFRKLALFRREAGAYERFPEDYWSHLDMEVHEHPLLHGSVGELKSRLDHQDYRGLKNYLARHNEYSSWEANRYLWLDQADVSAWAELNPRQKFKYRNLHRWWLAWLYWFVAVIVKKGFLDGPPGIALGRFKRHYFQEIRLKIQEARRTGKAA</sequence>
<dbReference type="PANTHER" id="PTHR43630">
    <property type="entry name" value="POLY-BETA-1,6-N-ACETYL-D-GLUCOSAMINE SYNTHASE"/>
    <property type="match status" value="1"/>
</dbReference>
<dbReference type="RefSeq" id="WP_078815498.1">
    <property type="nucleotide sequence ID" value="NZ_FUYE01000019.1"/>
</dbReference>
<evidence type="ECO:0000313" key="3">
    <source>
        <dbReference type="EMBL" id="SKB05867.1"/>
    </source>
</evidence>
<keyword evidence="3" id="KW-0808">Transferase</keyword>
<dbReference type="Gene3D" id="3.90.550.10">
    <property type="entry name" value="Spore Coat Polysaccharide Biosynthesis Protein SpsA, Chain A"/>
    <property type="match status" value="1"/>
</dbReference>
<reference evidence="4" key="1">
    <citation type="submission" date="2017-02" db="EMBL/GenBank/DDBJ databases">
        <authorList>
            <person name="Varghese N."/>
            <person name="Submissions S."/>
        </authorList>
    </citation>
    <scope>NUCLEOTIDE SEQUENCE [LARGE SCALE GENOMIC DNA]</scope>
    <source>
        <strain evidence="4">ATCC 700200</strain>
    </source>
</reference>
<comment type="similarity">
    <text evidence="1">Belongs to the glycosyltransferase 2 family. WaaE/KdtX subfamily.</text>
</comment>
<dbReference type="InterPro" id="IPR001173">
    <property type="entry name" value="Glyco_trans_2-like"/>
</dbReference>
<dbReference type="InterPro" id="IPR029044">
    <property type="entry name" value="Nucleotide-diphossugar_trans"/>
</dbReference>
<dbReference type="AlphaFoldDB" id="A0A1T4YVJ5"/>
<name>A0A1T4YVJ5_9BACT</name>
<dbReference type="Pfam" id="PF00535">
    <property type="entry name" value="Glycos_transf_2"/>
    <property type="match status" value="1"/>
</dbReference>
<dbReference type="PANTHER" id="PTHR43630:SF2">
    <property type="entry name" value="GLYCOSYLTRANSFERASE"/>
    <property type="match status" value="1"/>
</dbReference>
<dbReference type="EMBL" id="FUYE01000019">
    <property type="protein sequence ID" value="SKB05867.1"/>
    <property type="molecule type" value="Genomic_DNA"/>
</dbReference>
<dbReference type="Proteomes" id="UP000190774">
    <property type="component" value="Unassembled WGS sequence"/>
</dbReference>
<keyword evidence="4" id="KW-1185">Reference proteome</keyword>
<dbReference type="STRING" id="48467.SAMN02745166_04360"/>
<proteinExistence type="inferred from homology"/>
<gene>
    <name evidence="3" type="ORF">SAMN02745166_04360</name>
</gene>
<dbReference type="SUPFAM" id="SSF53448">
    <property type="entry name" value="Nucleotide-diphospho-sugar transferases"/>
    <property type="match status" value="1"/>
</dbReference>
<feature type="domain" description="Glycosyltransferase 2-like" evidence="2">
    <location>
        <begin position="8"/>
        <end position="113"/>
    </location>
</feature>
<accession>A0A1T4YVJ5</accession>
<dbReference type="GO" id="GO:0016740">
    <property type="term" value="F:transferase activity"/>
    <property type="evidence" value="ECO:0007669"/>
    <property type="project" value="UniProtKB-KW"/>
</dbReference>